<feature type="transmembrane region" description="Helical" evidence="1">
    <location>
        <begin position="40"/>
        <end position="62"/>
    </location>
</feature>
<dbReference type="EMBL" id="NCKW01003645">
    <property type="protein sequence ID" value="POM75808.1"/>
    <property type="molecule type" value="Genomic_DNA"/>
</dbReference>
<organism evidence="2 3">
    <name type="scientific">Phytophthora palmivora</name>
    <dbReference type="NCBI Taxonomy" id="4796"/>
    <lineage>
        <taxon>Eukaryota</taxon>
        <taxon>Sar</taxon>
        <taxon>Stramenopiles</taxon>
        <taxon>Oomycota</taxon>
        <taxon>Peronosporomycetes</taxon>
        <taxon>Peronosporales</taxon>
        <taxon>Peronosporaceae</taxon>
        <taxon>Phytophthora</taxon>
    </lineage>
</organism>
<dbReference type="Proteomes" id="UP000237271">
    <property type="component" value="Unassembled WGS sequence"/>
</dbReference>
<feature type="transmembrane region" description="Helical" evidence="1">
    <location>
        <begin position="74"/>
        <end position="95"/>
    </location>
</feature>
<accession>A0A2P4YDD9</accession>
<keyword evidence="1" id="KW-1133">Transmembrane helix</keyword>
<keyword evidence="1" id="KW-0812">Transmembrane</keyword>
<feature type="transmembrane region" description="Helical" evidence="1">
    <location>
        <begin position="426"/>
        <end position="450"/>
    </location>
</feature>
<proteinExistence type="predicted"/>
<feature type="transmembrane region" description="Helical" evidence="1">
    <location>
        <begin position="470"/>
        <end position="496"/>
    </location>
</feature>
<feature type="transmembrane region" description="Helical" evidence="1">
    <location>
        <begin position="137"/>
        <end position="158"/>
    </location>
</feature>
<gene>
    <name evidence="2" type="ORF">PHPALM_7039</name>
</gene>
<reference evidence="2 3" key="1">
    <citation type="journal article" date="2017" name="Genome Biol. Evol.">
        <title>Phytophthora megakarya and P. palmivora, closely related causal agents of cacao black pod rot, underwent increases in genome sizes and gene numbers by different mechanisms.</title>
        <authorList>
            <person name="Ali S.S."/>
            <person name="Shao J."/>
            <person name="Lary D.J."/>
            <person name="Kronmiller B."/>
            <person name="Shen D."/>
            <person name="Strem M.D."/>
            <person name="Amoako-Attah I."/>
            <person name="Akrofi A.Y."/>
            <person name="Begoude B.A."/>
            <person name="Ten Hoopen G.M."/>
            <person name="Coulibaly K."/>
            <person name="Kebe B.I."/>
            <person name="Melnick R.L."/>
            <person name="Guiltinan M.J."/>
            <person name="Tyler B.M."/>
            <person name="Meinhardt L.W."/>
            <person name="Bailey B.A."/>
        </authorList>
    </citation>
    <scope>NUCLEOTIDE SEQUENCE [LARGE SCALE GENOMIC DNA]</scope>
    <source>
        <strain evidence="3">sbr112.9</strain>
    </source>
</reference>
<keyword evidence="3" id="KW-1185">Reference proteome</keyword>
<keyword evidence="1" id="KW-0472">Membrane</keyword>
<evidence type="ECO:0000313" key="2">
    <source>
        <dbReference type="EMBL" id="POM75808.1"/>
    </source>
</evidence>
<feature type="transmembrane region" description="Helical" evidence="1">
    <location>
        <begin position="237"/>
        <end position="269"/>
    </location>
</feature>
<dbReference type="OrthoDB" id="106445at2759"/>
<sequence length="714" mass="80322">MASMVDHKWTDIQVGRQGKYSIERLESLDLYCKTTSKTRAILVCILTPLPVMVVVVLIESLPLRPPSDGWAANWVFWIRLTVVVLTLTVAGMSVLRRLVPGLPLTMTKILIIATGSAAGYTGFSVLMAVVIGFPVPLLILMTVIPGSIATGVMLVLVFGTTPFSSSSPLYGHLQRFHNFFKAHNALLGIYPLFKVLYDCVPVKYQGLAMLVLPIWKFGAKKFVVLSTRGLEDLIPQIVAFIVDFFSALFVSVCMYSSVSITVTVLIIVLDILQTILELREVRVNAQAVKHLMYNDDIHLTMKQTQNPEVEGLISMILAITRDPKAYTSARMQEVRLWACIPHPISTERTQLMKTLEELDVYSSNSFQLASRSQGQLGLALESPSAIIPATKPTTIAKAHLKVPRSKCKPSSSSEKSKRLVVQGLQLFFHCEYLILVEYVECVIPLVLVAYKLMIQAFPNSTYFPNGDADWTLSAIGNIMLLSMLEIGSFVILNLLLQREFSFSPLYQLAYVLETQFDLVQMKLLFAALCVLPYDLQHLEAHIQTATMNRIQRISVLMKALNHKCSDIQGKNSIERLESLNHYCKTMSKTHVVFVCIISLLSALATATILKTLPLRSPSEGWAANLMFWIRFNVISFLHRSAGVCTNSSSVWSSVYLLKVSIHQNRSCCQCHWDFRRIFSPHWVSSSSFLASRNDTKWSCRWYDAYSYIWDRAIY</sequence>
<feature type="transmembrane region" description="Helical" evidence="1">
    <location>
        <begin position="179"/>
        <end position="197"/>
    </location>
</feature>
<evidence type="ECO:0000256" key="1">
    <source>
        <dbReference type="SAM" id="Phobius"/>
    </source>
</evidence>
<evidence type="ECO:0000313" key="3">
    <source>
        <dbReference type="Proteomes" id="UP000237271"/>
    </source>
</evidence>
<feature type="transmembrane region" description="Helical" evidence="1">
    <location>
        <begin position="591"/>
        <end position="609"/>
    </location>
</feature>
<name>A0A2P4YDD9_9STRA</name>
<evidence type="ECO:0008006" key="4">
    <source>
        <dbReference type="Google" id="ProtNLM"/>
    </source>
</evidence>
<dbReference type="AlphaFoldDB" id="A0A2P4YDD9"/>
<feature type="transmembrane region" description="Helical" evidence="1">
    <location>
        <begin position="107"/>
        <end position="131"/>
    </location>
</feature>
<protein>
    <recommendedName>
        <fullName evidence="4">Transmembrane protein</fullName>
    </recommendedName>
</protein>
<comment type="caution">
    <text evidence="2">The sequence shown here is derived from an EMBL/GenBank/DDBJ whole genome shotgun (WGS) entry which is preliminary data.</text>
</comment>